<evidence type="ECO:0000256" key="8">
    <source>
        <dbReference type="HAMAP-Rule" id="MF_00377"/>
    </source>
</evidence>
<comment type="caution">
    <text evidence="8">Lacks conserved residue(s) required for the propagation of feature annotation.</text>
</comment>
<feature type="region of interest" description="Domain I, interacts with DnaA modulators" evidence="8">
    <location>
        <begin position="1"/>
        <end position="89"/>
    </location>
</feature>
<dbReference type="InterPro" id="IPR038454">
    <property type="entry name" value="DnaA_N_sf"/>
</dbReference>
<evidence type="ECO:0000256" key="4">
    <source>
        <dbReference type="ARBA" id="ARBA00022741"/>
    </source>
</evidence>
<dbReference type="Pfam" id="PF11638">
    <property type="entry name" value="DnaA_N"/>
    <property type="match status" value="1"/>
</dbReference>
<sequence>MADGDYDLIWKETMSQIQEELGEQEFAMWFNLEYLGASENELTIGVPSLFYLDQVKTRYQLYIEGKIRELIGKNISIVFIIKTRTKEDPVLPPAEGKPVPEFAPTRGTSLQVSRGTSQVTPKPIQGVTMAHKKRHPQLREDYTFDKYVIGDDNNFAANAAQAVAKNPGTAYNPCLIYGSVGLGKTHLMQAIGNYIHEGTDNKIIYITAEGFMNEFIQYLGEGKMPAFKNKYRYVDVLLIDDIHTLGAKGNQTQEELFHTFNALYNDKKQIVFTCDRPVSELKNLTDRLKSRFSQGLNVDLQPPNYETRCAILKKKVEFQGISIPDEVITFVSKNISTNVRDLEGALNKLIAYTVLGKKTLTLEIAQQQLKDIIHSSKTSQMSIDIIQRVIAEHYHLSPNDLKGRKKTQNIVTPRQLAMYITRELTENSTTEIGQFFGGRDHTTVMHSCQKIEEKIRSDPQTESLIQTLIRLIKDSSVKS</sequence>
<dbReference type="SUPFAM" id="SSF48295">
    <property type="entry name" value="TrpR-like"/>
    <property type="match status" value="1"/>
</dbReference>
<protein>
    <recommendedName>
        <fullName evidence="8 9">Chromosomal replication initiator protein DnaA</fullName>
    </recommendedName>
</protein>
<dbReference type="InterPro" id="IPR013159">
    <property type="entry name" value="DnaA_C"/>
</dbReference>
<dbReference type="EMBL" id="CP001843">
    <property type="protein sequence ID" value="AEF84323.1"/>
    <property type="molecule type" value="Genomic_DNA"/>
</dbReference>
<reference evidence="15 16" key="2">
    <citation type="journal article" date="2011" name="ISME J.">
        <title>RNA-seq reveals cooperative metabolic interactions between two termite-gut spirochete species in co-culture.</title>
        <authorList>
            <person name="Rosenthal A.Z."/>
            <person name="Matson E.G."/>
            <person name="Eldar A."/>
            <person name="Leadbetter J.R."/>
        </authorList>
    </citation>
    <scope>NUCLEOTIDE SEQUENCE [LARGE SCALE GENOMIC DNA]</scope>
    <source>
        <strain evidence="16">ATCC BAA-887 / DSM 12427 / ZAS-2</strain>
    </source>
</reference>
<dbReference type="InterPro" id="IPR018312">
    <property type="entry name" value="Chromosome_initiator_DnaA_CS"/>
</dbReference>
<dbReference type="GO" id="GO:0006275">
    <property type="term" value="P:regulation of DNA replication"/>
    <property type="evidence" value="ECO:0007669"/>
    <property type="project" value="UniProtKB-UniRule"/>
</dbReference>
<dbReference type="PANTHER" id="PTHR30050">
    <property type="entry name" value="CHROMOSOMAL REPLICATION INITIATOR PROTEIN DNAA"/>
    <property type="match status" value="1"/>
</dbReference>
<name>F5YLH0_TREPZ</name>
<dbReference type="PANTHER" id="PTHR30050:SF2">
    <property type="entry name" value="CHROMOSOMAL REPLICATION INITIATOR PROTEIN DNAA"/>
    <property type="match status" value="1"/>
</dbReference>
<dbReference type="PRINTS" id="PR00051">
    <property type="entry name" value="DNAA"/>
</dbReference>
<keyword evidence="5 8" id="KW-0067">ATP-binding</keyword>
<dbReference type="RefSeq" id="WP_015706206.1">
    <property type="nucleotide sequence ID" value="NC_015578.1"/>
</dbReference>
<evidence type="ECO:0000256" key="3">
    <source>
        <dbReference type="ARBA" id="ARBA00022705"/>
    </source>
</evidence>
<feature type="binding site" evidence="8">
    <location>
        <position position="183"/>
    </location>
    <ligand>
        <name>ATP</name>
        <dbReference type="ChEBI" id="CHEBI:30616"/>
    </ligand>
</feature>
<dbReference type="InterPro" id="IPR010921">
    <property type="entry name" value="Trp_repressor/repl_initiator"/>
</dbReference>
<evidence type="ECO:0000256" key="12">
    <source>
        <dbReference type="SAM" id="MobiDB-lite"/>
    </source>
</evidence>
<organism evidence="15 16">
    <name type="scientific">Treponema primitia (strain ATCC BAA-887 / DSM 12427 / ZAS-2)</name>
    <dbReference type="NCBI Taxonomy" id="545694"/>
    <lineage>
        <taxon>Bacteria</taxon>
        <taxon>Pseudomonadati</taxon>
        <taxon>Spirochaetota</taxon>
        <taxon>Spirochaetia</taxon>
        <taxon>Spirochaetales</taxon>
        <taxon>Treponemataceae</taxon>
        <taxon>Treponema</taxon>
    </lineage>
</organism>
<keyword evidence="6 8" id="KW-0446">Lipid-binding</keyword>
<dbReference type="InterPro" id="IPR020591">
    <property type="entry name" value="Chromosome_initiator_DnaA-like"/>
</dbReference>
<dbReference type="HOGENOM" id="CLU_026910_3_1_12"/>
<dbReference type="STRING" id="545694.TREPR_0277"/>
<dbReference type="CDD" id="cd00009">
    <property type="entry name" value="AAA"/>
    <property type="match status" value="1"/>
</dbReference>
<dbReference type="SUPFAM" id="SSF52540">
    <property type="entry name" value="P-loop containing nucleoside triphosphate hydrolases"/>
    <property type="match status" value="1"/>
</dbReference>
<evidence type="ECO:0000259" key="13">
    <source>
        <dbReference type="SMART" id="SM00382"/>
    </source>
</evidence>
<evidence type="ECO:0000256" key="2">
    <source>
        <dbReference type="ARBA" id="ARBA00022490"/>
    </source>
</evidence>
<feature type="region of interest" description="Domain III, AAA+ region" evidence="8">
    <location>
        <begin position="137"/>
        <end position="353"/>
    </location>
</feature>
<dbReference type="Pfam" id="PF00308">
    <property type="entry name" value="Bac_DnaA"/>
    <property type="match status" value="1"/>
</dbReference>
<dbReference type="GO" id="GO:0005737">
    <property type="term" value="C:cytoplasm"/>
    <property type="evidence" value="ECO:0007669"/>
    <property type="project" value="UniProtKB-SubCell"/>
</dbReference>
<dbReference type="OrthoDB" id="9807019at2"/>
<keyword evidence="2 8" id="KW-0963">Cytoplasm</keyword>
<dbReference type="Gene3D" id="1.10.1750.10">
    <property type="match status" value="1"/>
</dbReference>
<evidence type="ECO:0000313" key="16">
    <source>
        <dbReference type="Proteomes" id="UP000009223"/>
    </source>
</evidence>
<feature type="binding site" evidence="8">
    <location>
        <position position="181"/>
    </location>
    <ligand>
        <name>ATP</name>
        <dbReference type="ChEBI" id="CHEBI:30616"/>
    </ligand>
</feature>
<keyword evidence="3 8" id="KW-0235">DNA replication</keyword>
<comment type="domain">
    <text evidence="8">Domain I is involved in oligomerization and binding regulators, domain II is flexibile and of varying length in different bacteria, domain III forms the AAA+ region, while domain IV binds dsDNA.</text>
</comment>
<dbReference type="GO" id="GO:0006270">
    <property type="term" value="P:DNA replication initiation"/>
    <property type="evidence" value="ECO:0007669"/>
    <property type="project" value="UniProtKB-UniRule"/>
</dbReference>
<keyword evidence="7 8" id="KW-0238">DNA-binding</keyword>
<dbReference type="PROSITE" id="PS01008">
    <property type="entry name" value="DNAA"/>
    <property type="match status" value="1"/>
</dbReference>
<evidence type="ECO:0000256" key="9">
    <source>
        <dbReference type="NCBIfam" id="TIGR00362"/>
    </source>
</evidence>
<dbReference type="eggNOG" id="COG0593">
    <property type="taxonomic scope" value="Bacteria"/>
</dbReference>
<dbReference type="InterPro" id="IPR013317">
    <property type="entry name" value="DnaA_dom"/>
</dbReference>
<evidence type="ECO:0000256" key="6">
    <source>
        <dbReference type="ARBA" id="ARBA00023121"/>
    </source>
</evidence>
<evidence type="ECO:0000256" key="7">
    <source>
        <dbReference type="ARBA" id="ARBA00023125"/>
    </source>
</evidence>
<dbReference type="HAMAP" id="MF_00377">
    <property type="entry name" value="DnaA_bact"/>
    <property type="match status" value="1"/>
</dbReference>
<evidence type="ECO:0000313" key="15">
    <source>
        <dbReference type="EMBL" id="AEF84323.1"/>
    </source>
</evidence>
<dbReference type="NCBIfam" id="TIGR00362">
    <property type="entry name" value="DnaA"/>
    <property type="match status" value="1"/>
</dbReference>
<dbReference type="Gene3D" id="1.10.8.60">
    <property type="match status" value="1"/>
</dbReference>
<gene>
    <name evidence="8 15" type="primary">dnaA</name>
    <name evidence="15" type="ordered locus">TREPR_0277</name>
</gene>
<dbReference type="KEGG" id="tpi:TREPR_0277"/>
<dbReference type="InterPro" id="IPR027417">
    <property type="entry name" value="P-loop_NTPase"/>
</dbReference>
<accession>F5YLH0</accession>
<dbReference type="CDD" id="cd06571">
    <property type="entry name" value="Bac_DnaA_C"/>
    <property type="match status" value="1"/>
</dbReference>
<dbReference type="GO" id="GO:0005524">
    <property type="term" value="F:ATP binding"/>
    <property type="evidence" value="ECO:0007669"/>
    <property type="project" value="UniProtKB-UniRule"/>
</dbReference>
<feature type="binding site" evidence="8">
    <location>
        <position position="185"/>
    </location>
    <ligand>
        <name>ATP</name>
        <dbReference type="ChEBI" id="CHEBI:30616"/>
    </ligand>
</feature>
<feature type="region of interest" description="Disordered" evidence="12">
    <location>
        <begin position="90"/>
        <end position="121"/>
    </location>
</feature>
<comment type="subunit">
    <text evidence="8">Oligomerizes as a right-handed, spiral filament on DNA at oriC.</text>
</comment>
<dbReference type="SMART" id="SM00760">
    <property type="entry name" value="Bac_DnaA_C"/>
    <property type="match status" value="1"/>
</dbReference>
<evidence type="ECO:0000259" key="14">
    <source>
        <dbReference type="SMART" id="SM00760"/>
    </source>
</evidence>
<reference evidence="16" key="1">
    <citation type="submission" date="2009-12" db="EMBL/GenBank/DDBJ databases">
        <title>Complete sequence of Treponema primitia strain ZAS-2.</title>
        <authorList>
            <person name="Tetu S.G."/>
            <person name="Matson E."/>
            <person name="Ren Q."/>
            <person name="Seshadri R."/>
            <person name="Elbourne L."/>
            <person name="Hassan K.A."/>
            <person name="Durkin A."/>
            <person name="Radune D."/>
            <person name="Mohamoud Y."/>
            <person name="Shay R."/>
            <person name="Jin S."/>
            <person name="Zhang X."/>
            <person name="Lucey K."/>
            <person name="Ballor N.R."/>
            <person name="Ottesen E."/>
            <person name="Rosenthal R."/>
            <person name="Allen A."/>
            <person name="Leadbetter J.R."/>
            <person name="Paulsen I.T."/>
        </authorList>
    </citation>
    <scope>NUCLEOTIDE SEQUENCE [LARGE SCALE GENOMIC DNA]</scope>
    <source>
        <strain evidence="16">ATCC BAA-887 / DSM 12427 / ZAS-2</strain>
    </source>
</reference>
<feature type="region of interest" description="Domain IV, binds dsDNA" evidence="8">
    <location>
        <begin position="354"/>
        <end position="479"/>
    </location>
</feature>
<keyword evidence="4 8" id="KW-0547">Nucleotide-binding</keyword>
<comment type="function">
    <text evidence="8 10">Plays an essential role in the initiation and regulation of chromosomal replication. ATP-DnaA binds to the origin of replication (oriC) to initiate formation of the DNA replication initiation complex once per cell cycle. Binds the DnaA box (a 9 base pair repeat at the origin) and separates the double-stranded (ds)DNA. Forms a right-handed helical filament on oriC DNA; dsDNA binds to the exterior of the filament while single-stranded (ss)DNA is stabiized in the filament's interior. The ATP-DnaA-oriC complex binds and stabilizes one strand of the AT-rich DNA unwinding element (DUE), permitting loading of DNA polymerase. After initiation quickly degrades to an ADP-DnaA complex that is not apt for DNA replication. Binds acidic phospholipids.</text>
</comment>
<comment type="similarity">
    <text evidence="1 8 11">Belongs to the DnaA family.</text>
</comment>
<dbReference type="GO" id="GO:0003688">
    <property type="term" value="F:DNA replication origin binding"/>
    <property type="evidence" value="ECO:0007669"/>
    <property type="project" value="UniProtKB-UniRule"/>
</dbReference>
<dbReference type="FunFam" id="3.40.50.300:FF:000668">
    <property type="entry name" value="Chromosomal replication initiator protein DnaA"/>
    <property type="match status" value="1"/>
</dbReference>
<keyword evidence="16" id="KW-1185">Reference proteome</keyword>
<feature type="domain" description="AAA+ ATPase" evidence="13">
    <location>
        <begin position="170"/>
        <end position="302"/>
    </location>
</feature>
<evidence type="ECO:0000256" key="1">
    <source>
        <dbReference type="ARBA" id="ARBA00006583"/>
    </source>
</evidence>
<feature type="domain" description="Chromosomal replication initiator DnaA C-terminal" evidence="14">
    <location>
        <begin position="382"/>
        <end position="451"/>
    </location>
</feature>
<feature type="binding site" evidence="8">
    <location>
        <position position="184"/>
    </location>
    <ligand>
        <name>ATP</name>
        <dbReference type="ChEBI" id="CHEBI:30616"/>
    </ligand>
</feature>
<dbReference type="Gene3D" id="3.30.300.180">
    <property type="match status" value="1"/>
</dbReference>
<evidence type="ECO:0000256" key="11">
    <source>
        <dbReference type="RuleBase" id="RU004227"/>
    </source>
</evidence>
<dbReference type="Pfam" id="PF08299">
    <property type="entry name" value="Bac_DnaA_C"/>
    <property type="match status" value="1"/>
</dbReference>
<feature type="compositionally biased region" description="Polar residues" evidence="12">
    <location>
        <begin position="106"/>
        <end position="120"/>
    </location>
</feature>
<dbReference type="GO" id="GO:0005886">
    <property type="term" value="C:plasma membrane"/>
    <property type="evidence" value="ECO:0007669"/>
    <property type="project" value="TreeGrafter"/>
</dbReference>
<dbReference type="GO" id="GO:0008289">
    <property type="term" value="F:lipid binding"/>
    <property type="evidence" value="ECO:0007669"/>
    <property type="project" value="UniProtKB-KW"/>
</dbReference>
<dbReference type="InterPro" id="IPR024633">
    <property type="entry name" value="DnaA_N_dom"/>
</dbReference>
<proteinExistence type="inferred from homology"/>
<evidence type="ECO:0000256" key="10">
    <source>
        <dbReference type="RuleBase" id="RU000577"/>
    </source>
</evidence>
<dbReference type="InterPro" id="IPR001957">
    <property type="entry name" value="Chromosome_initiator_DnaA"/>
</dbReference>
<dbReference type="SMART" id="SM00382">
    <property type="entry name" value="AAA"/>
    <property type="match status" value="1"/>
</dbReference>
<dbReference type="AlphaFoldDB" id="F5YLH0"/>
<evidence type="ECO:0000256" key="5">
    <source>
        <dbReference type="ARBA" id="ARBA00022840"/>
    </source>
</evidence>
<dbReference type="InterPro" id="IPR003593">
    <property type="entry name" value="AAA+_ATPase"/>
</dbReference>
<dbReference type="Gene3D" id="3.40.50.300">
    <property type="entry name" value="P-loop containing nucleotide triphosphate hydrolases"/>
    <property type="match status" value="1"/>
</dbReference>
<dbReference type="Proteomes" id="UP000009223">
    <property type="component" value="Chromosome"/>
</dbReference>
<comment type="subcellular location">
    <subcellularLocation>
        <location evidence="8">Cytoplasm</location>
    </subcellularLocation>
</comment>